<name>A0A068TQP8_COFCA</name>
<dbReference type="InterPro" id="IPR014812">
    <property type="entry name" value="Vps51"/>
</dbReference>
<dbReference type="GO" id="GO:0005829">
    <property type="term" value="C:cytosol"/>
    <property type="evidence" value="ECO:0007669"/>
    <property type="project" value="GOC"/>
</dbReference>
<keyword evidence="2" id="KW-0445">Lipid transport</keyword>
<sequence>MDFIFQDFRKSKSGSQDLSLTQGVQGEKVLPGIVLLFAQLSLFIGRSAIPRITEEIASSFSSGRARGYEYGPAFIPAVICRTFWVAGEKCLDHYVRLRAQKISVMLRTRFTTPNWHKEPREVHMFVDLLLQEFEAIRGKVKQILPPELSRKHCRRDSNGSTTSSRSNPLRDDRMNRSNTQRATSQLLESHLAKLFKQKMEIFTKIEFTQVW</sequence>
<dbReference type="EMBL" id="HG739086">
    <property type="protein sequence ID" value="CDO98581.1"/>
    <property type="molecule type" value="Genomic_DNA"/>
</dbReference>
<dbReference type="GO" id="GO:1990745">
    <property type="term" value="C:EARP complex"/>
    <property type="evidence" value="ECO:0007669"/>
    <property type="project" value="TreeGrafter"/>
</dbReference>
<protein>
    <recommendedName>
        <fullName evidence="2">Vacuolar protein sorting-associated protein 51 homolog</fullName>
    </recommendedName>
</protein>
<dbReference type="GO" id="GO:0016020">
    <property type="term" value="C:membrane"/>
    <property type="evidence" value="ECO:0007669"/>
    <property type="project" value="TreeGrafter"/>
</dbReference>
<dbReference type="PANTHER" id="PTHR15954">
    <property type="entry name" value="VACUOLAR PROTEIN SORTING-ASSOCIATED PROTEIN 51 HOMOLOG"/>
    <property type="match status" value="1"/>
</dbReference>
<comment type="similarity">
    <text evidence="1 2">Belongs to the VPS51 family.</text>
</comment>
<evidence type="ECO:0000313" key="5">
    <source>
        <dbReference type="Proteomes" id="UP000295252"/>
    </source>
</evidence>
<organism evidence="4 5">
    <name type="scientific">Coffea canephora</name>
    <name type="common">Robusta coffee</name>
    <dbReference type="NCBI Taxonomy" id="49390"/>
    <lineage>
        <taxon>Eukaryota</taxon>
        <taxon>Viridiplantae</taxon>
        <taxon>Streptophyta</taxon>
        <taxon>Embryophyta</taxon>
        <taxon>Tracheophyta</taxon>
        <taxon>Spermatophyta</taxon>
        <taxon>Magnoliopsida</taxon>
        <taxon>eudicotyledons</taxon>
        <taxon>Gunneridae</taxon>
        <taxon>Pentapetalae</taxon>
        <taxon>asterids</taxon>
        <taxon>lamiids</taxon>
        <taxon>Gentianales</taxon>
        <taxon>Rubiaceae</taxon>
        <taxon>Ixoroideae</taxon>
        <taxon>Gardenieae complex</taxon>
        <taxon>Bertiereae - Coffeeae clade</taxon>
        <taxon>Coffeeae</taxon>
        <taxon>Coffea</taxon>
    </lineage>
</organism>
<dbReference type="GO" id="GO:0048193">
    <property type="term" value="P:Golgi vesicle transport"/>
    <property type="evidence" value="ECO:0007669"/>
    <property type="project" value="TreeGrafter"/>
</dbReference>
<comment type="subcellular location">
    <subcellularLocation>
        <location evidence="2">Golgi apparatus</location>
        <location evidence="2">trans-Golgi network</location>
    </subcellularLocation>
</comment>
<gene>
    <name evidence="4" type="ORF">GSCOC_T00022730001</name>
</gene>
<evidence type="ECO:0000256" key="1">
    <source>
        <dbReference type="ARBA" id="ARBA00006080"/>
    </source>
</evidence>
<dbReference type="AlphaFoldDB" id="A0A068TQP8"/>
<dbReference type="GO" id="GO:0007041">
    <property type="term" value="P:lysosomal transport"/>
    <property type="evidence" value="ECO:0007669"/>
    <property type="project" value="TreeGrafter"/>
</dbReference>
<comment type="function">
    <text evidence="2">Acts as component of the GARP complex that is involved in retrograde transport from early and late endosomes to the trans-Golgi network (TGN).</text>
</comment>
<keyword evidence="2" id="KW-0653">Protein transport</keyword>
<dbReference type="InParanoid" id="A0A068TQP8"/>
<dbReference type="PANTHER" id="PTHR15954:SF4">
    <property type="entry name" value="VACUOLAR PROTEIN SORTING-ASSOCIATED PROTEIN 51 HOMOLOG"/>
    <property type="match status" value="1"/>
</dbReference>
<dbReference type="GO" id="GO:0000938">
    <property type="term" value="C:GARP complex"/>
    <property type="evidence" value="ECO:0007669"/>
    <property type="project" value="UniProtKB-UniRule"/>
</dbReference>
<keyword evidence="5" id="KW-1185">Reference proteome</keyword>
<dbReference type="PhylomeDB" id="A0A068TQP8"/>
<dbReference type="GO" id="GO:0015031">
    <property type="term" value="P:protein transport"/>
    <property type="evidence" value="ECO:0007669"/>
    <property type="project" value="UniProtKB-UniRule"/>
</dbReference>
<keyword evidence="2" id="KW-0813">Transport</keyword>
<dbReference type="GO" id="GO:0032456">
    <property type="term" value="P:endocytic recycling"/>
    <property type="evidence" value="ECO:0007669"/>
    <property type="project" value="TreeGrafter"/>
</dbReference>
<evidence type="ECO:0000256" key="2">
    <source>
        <dbReference type="RuleBase" id="RU368010"/>
    </source>
</evidence>
<comment type="subunit">
    <text evidence="2">Component of the Golgi-associated retrograde protein (GARP) complex.</text>
</comment>
<feature type="compositionally biased region" description="Polar residues" evidence="3">
    <location>
        <begin position="158"/>
        <end position="167"/>
    </location>
</feature>
<proteinExistence type="inferred from homology"/>
<reference evidence="5" key="1">
    <citation type="journal article" date="2014" name="Science">
        <title>The coffee genome provides insight into the convergent evolution of caffeine biosynthesis.</title>
        <authorList>
            <person name="Denoeud F."/>
            <person name="Carretero-Paulet L."/>
            <person name="Dereeper A."/>
            <person name="Droc G."/>
            <person name="Guyot R."/>
            <person name="Pietrella M."/>
            <person name="Zheng C."/>
            <person name="Alberti A."/>
            <person name="Anthony F."/>
            <person name="Aprea G."/>
            <person name="Aury J.M."/>
            <person name="Bento P."/>
            <person name="Bernard M."/>
            <person name="Bocs S."/>
            <person name="Campa C."/>
            <person name="Cenci A."/>
            <person name="Combes M.C."/>
            <person name="Crouzillat D."/>
            <person name="Da Silva C."/>
            <person name="Daddiego L."/>
            <person name="De Bellis F."/>
            <person name="Dussert S."/>
            <person name="Garsmeur O."/>
            <person name="Gayraud T."/>
            <person name="Guignon V."/>
            <person name="Jahn K."/>
            <person name="Jamilloux V."/>
            <person name="Joet T."/>
            <person name="Labadie K."/>
            <person name="Lan T."/>
            <person name="Leclercq J."/>
            <person name="Lepelley M."/>
            <person name="Leroy T."/>
            <person name="Li L.T."/>
            <person name="Librado P."/>
            <person name="Lopez L."/>
            <person name="Munoz A."/>
            <person name="Noel B."/>
            <person name="Pallavicini A."/>
            <person name="Perrotta G."/>
            <person name="Poncet V."/>
            <person name="Pot D."/>
            <person name="Priyono X."/>
            <person name="Rigoreau M."/>
            <person name="Rouard M."/>
            <person name="Rozas J."/>
            <person name="Tranchant-Dubreuil C."/>
            <person name="VanBuren R."/>
            <person name="Zhang Q."/>
            <person name="Andrade A.C."/>
            <person name="Argout X."/>
            <person name="Bertrand B."/>
            <person name="de Kochko A."/>
            <person name="Graziosi G."/>
            <person name="Henry R.J."/>
            <person name="Jayarama X."/>
            <person name="Ming R."/>
            <person name="Nagai C."/>
            <person name="Rounsley S."/>
            <person name="Sankoff D."/>
            <person name="Giuliano G."/>
            <person name="Albert V.A."/>
            <person name="Wincker P."/>
            <person name="Lashermes P."/>
        </authorList>
    </citation>
    <scope>NUCLEOTIDE SEQUENCE [LARGE SCALE GENOMIC DNA]</scope>
    <source>
        <strain evidence="5">cv. DH200-94</strain>
    </source>
</reference>
<keyword evidence="2" id="KW-0333">Golgi apparatus</keyword>
<dbReference type="GO" id="GO:0042147">
    <property type="term" value="P:retrograde transport, endosome to Golgi"/>
    <property type="evidence" value="ECO:0007669"/>
    <property type="project" value="UniProtKB-UniRule"/>
</dbReference>
<dbReference type="STRING" id="49390.A0A068TQP8"/>
<dbReference type="GO" id="GO:0007030">
    <property type="term" value="P:Golgi organization"/>
    <property type="evidence" value="ECO:0007669"/>
    <property type="project" value="UniProtKB-UniRule"/>
</dbReference>
<feature type="region of interest" description="Disordered" evidence="3">
    <location>
        <begin position="151"/>
        <end position="182"/>
    </location>
</feature>
<dbReference type="GO" id="GO:0006869">
    <property type="term" value="P:lipid transport"/>
    <property type="evidence" value="ECO:0007669"/>
    <property type="project" value="UniProtKB-UniRule"/>
</dbReference>
<dbReference type="Proteomes" id="UP000295252">
    <property type="component" value="Chromosome VI"/>
</dbReference>
<accession>A0A068TQP8</accession>
<evidence type="ECO:0000313" key="4">
    <source>
        <dbReference type="EMBL" id="CDO98581.1"/>
    </source>
</evidence>
<dbReference type="Gramene" id="CDO98581">
    <property type="protein sequence ID" value="CDO98581"/>
    <property type="gene ID" value="GSCOC_T00022730001"/>
</dbReference>
<evidence type="ECO:0000256" key="3">
    <source>
        <dbReference type="SAM" id="MobiDB-lite"/>
    </source>
</evidence>